<dbReference type="InterPro" id="IPR050079">
    <property type="entry name" value="DEAD_box_RNA_helicase"/>
</dbReference>
<dbReference type="PROSITE" id="PS51194">
    <property type="entry name" value="HELICASE_CTER"/>
    <property type="match status" value="1"/>
</dbReference>
<feature type="region of interest" description="Disordered" evidence="10">
    <location>
        <begin position="538"/>
        <end position="576"/>
    </location>
</feature>
<feature type="short sequence motif" description="Q motif" evidence="9">
    <location>
        <begin position="22"/>
        <end position="50"/>
    </location>
</feature>
<dbReference type="Pfam" id="PF00270">
    <property type="entry name" value="DEAD"/>
    <property type="match status" value="1"/>
</dbReference>
<evidence type="ECO:0000256" key="9">
    <source>
        <dbReference type="PROSITE-ProRule" id="PRU00552"/>
    </source>
</evidence>
<evidence type="ECO:0000313" key="14">
    <source>
        <dbReference type="Proteomes" id="UP000492821"/>
    </source>
</evidence>
<dbReference type="CDD" id="cd17961">
    <property type="entry name" value="DEADc_DDX56"/>
    <property type="match status" value="1"/>
</dbReference>
<evidence type="ECO:0000256" key="7">
    <source>
        <dbReference type="ARBA" id="ARBA00038041"/>
    </source>
</evidence>
<evidence type="ECO:0000259" key="11">
    <source>
        <dbReference type="PROSITE" id="PS51192"/>
    </source>
</evidence>
<dbReference type="SMART" id="SM00490">
    <property type="entry name" value="HELICc"/>
    <property type="match status" value="1"/>
</dbReference>
<dbReference type="GO" id="GO:0005524">
    <property type="term" value="F:ATP binding"/>
    <property type="evidence" value="ECO:0007669"/>
    <property type="project" value="UniProtKB-KW"/>
</dbReference>
<evidence type="ECO:0000259" key="12">
    <source>
        <dbReference type="PROSITE" id="PS51194"/>
    </source>
</evidence>
<evidence type="ECO:0000313" key="15">
    <source>
        <dbReference type="WBParaSite" id="Pan_g22189.t1"/>
    </source>
</evidence>
<feature type="domain" description="Helicase ATP-binding" evidence="11">
    <location>
        <begin position="53"/>
        <end position="229"/>
    </location>
</feature>
<proteinExistence type="inferred from homology"/>
<evidence type="ECO:0000256" key="4">
    <source>
        <dbReference type="ARBA" id="ARBA00022806"/>
    </source>
</evidence>
<dbReference type="Pfam" id="PF00271">
    <property type="entry name" value="Helicase_C"/>
    <property type="match status" value="2"/>
</dbReference>
<dbReference type="InterPro" id="IPR027417">
    <property type="entry name" value="P-loop_NTPase"/>
</dbReference>
<dbReference type="AlphaFoldDB" id="A0A7E4ZWP4"/>
<feature type="compositionally biased region" description="Acidic residues" evidence="10">
    <location>
        <begin position="340"/>
        <end position="351"/>
    </location>
</feature>
<evidence type="ECO:0000256" key="1">
    <source>
        <dbReference type="ARBA" id="ARBA00012552"/>
    </source>
</evidence>
<dbReference type="Proteomes" id="UP000492821">
    <property type="component" value="Unassembled WGS sequence"/>
</dbReference>
<feature type="domain" description="Helicase C-terminal" evidence="12">
    <location>
        <begin position="262"/>
        <end position="458"/>
    </location>
</feature>
<dbReference type="InterPro" id="IPR001650">
    <property type="entry name" value="Helicase_C-like"/>
</dbReference>
<organism evidence="14 15">
    <name type="scientific">Panagrellus redivivus</name>
    <name type="common">Microworm</name>
    <dbReference type="NCBI Taxonomy" id="6233"/>
    <lineage>
        <taxon>Eukaryota</taxon>
        <taxon>Metazoa</taxon>
        <taxon>Ecdysozoa</taxon>
        <taxon>Nematoda</taxon>
        <taxon>Chromadorea</taxon>
        <taxon>Rhabditida</taxon>
        <taxon>Tylenchina</taxon>
        <taxon>Panagrolaimomorpha</taxon>
        <taxon>Panagrolaimoidea</taxon>
        <taxon>Panagrolaimidae</taxon>
        <taxon>Panagrellus</taxon>
    </lineage>
</organism>
<feature type="region of interest" description="Disordered" evidence="10">
    <location>
        <begin position="335"/>
        <end position="375"/>
    </location>
</feature>
<dbReference type="InterPro" id="IPR014001">
    <property type="entry name" value="Helicase_ATP-bd"/>
</dbReference>
<keyword evidence="6" id="KW-0694">RNA-binding</keyword>
<feature type="compositionally biased region" description="Basic residues" evidence="10">
    <location>
        <begin position="356"/>
        <end position="370"/>
    </location>
</feature>
<dbReference type="PROSITE" id="PS51195">
    <property type="entry name" value="Q_MOTIF"/>
    <property type="match status" value="1"/>
</dbReference>
<reference evidence="14" key="1">
    <citation type="journal article" date="2013" name="Genetics">
        <title>The draft genome and transcriptome of Panagrellus redivivus are shaped by the harsh demands of a free-living lifestyle.</title>
        <authorList>
            <person name="Srinivasan J."/>
            <person name="Dillman A.R."/>
            <person name="Macchietto M.G."/>
            <person name="Heikkinen L."/>
            <person name="Lakso M."/>
            <person name="Fracchia K.M."/>
            <person name="Antoshechkin I."/>
            <person name="Mortazavi A."/>
            <person name="Wong G."/>
            <person name="Sternberg P.W."/>
        </authorList>
    </citation>
    <scope>NUCLEOTIDE SEQUENCE [LARGE SCALE GENOMIC DNA]</scope>
    <source>
        <strain evidence="14">MT8872</strain>
    </source>
</reference>
<dbReference type="GO" id="GO:0016787">
    <property type="term" value="F:hydrolase activity"/>
    <property type="evidence" value="ECO:0007669"/>
    <property type="project" value="UniProtKB-KW"/>
</dbReference>
<comment type="similarity">
    <text evidence="7">Belongs to the DEAD box helicase family. DDX56/DBP9 subfamily.</text>
</comment>
<dbReference type="EC" id="3.6.4.13" evidence="1"/>
<dbReference type="PROSITE" id="PS51192">
    <property type="entry name" value="HELICASE_ATP_BIND_1"/>
    <property type="match status" value="1"/>
</dbReference>
<keyword evidence="3" id="KW-0378">Hydrolase</keyword>
<evidence type="ECO:0000256" key="2">
    <source>
        <dbReference type="ARBA" id="ARBA00022741"/>
    </source>
</evidence>
<evidence type="ECO:0000256" key="5">
    <source>
        <dbReference type="ARBA" id="ARBA00022840"/>
    </source>
</evidence>
<keyword evidence="4" id="KW-0347">Helicase</keyword>
<feature type="region of interest" description="Disordered" evidence="10">
    <location>
        <begin position="1"/>
        <end position="23"/>
    </location>
</feature>
<keyword evidence="2" id="KW-0547">Nucleotide-binding</keyword>
<dbReference type="InterPro" id="IPR014014">
    <property type="entry name" value="RNA_helicase_DEAD_Q_motif"/>
</dbReference>
<dbReference type="InterPro" id="IPR011545">
    <property type="entry name" value="DEAD/DEAH_box_helicase_dom"/>
</dbReference>
<name>A0A7E4ZWP4_PANRE</name>
<feature type="compositionally biased region" description="Basic residues" evidence="10">
    <location>
        <begin position="544"/>
        <end position="565"/>
    </location>
</feature>
<dbReference type="GO" id="GO:0005829">
    <property type="term" value="C:cytosol"/>
    <property type="evidence" value="ECO:0007669"/>
    <property type="project" value="TreeGrafter"/>
</dbReference>
<evidence type="ECO:0000259" key="13">
    <source>
        <dbReference type="PROSITE" id="PS51195"/>
    </source>
</evidence>
<dbReference type="PANTHER" id="PTHR47959">
    <property type="entry name" value="ATP-DEPENDENT RNA HELICASE RHLE-RELATED"/>
    <property type="match status" value="1"/>
</dbReference>
<dbReference type="PANTHER" id="PTHR47959:SF21">
    <property type="entry name" value="DEAD-BOX HELICASE 56"/>
    <property type="match status" value="1"/>
</dbReference>
<dbReference type="Gene3D" id="3.40.50.300">
    <property type="entry name" value="P-loop containing nucleotide triphosphate hydrolases"/>
    <property type="match status" value="2"/>
</dbReference>
<accession>A0A7E4ZWP4</accession>
<feature type="compositionally biased region" description="Basic and acidic residues" evidence="10">
    <location>
        <begin position="566"/>
        <end position="576"/>
    </location>
</feature>
<dbReference type="WBParaSite" id="Pan_g22189.t1">
    <property type="protein sequence ID" value="Pan_g22189.t1"/>
    <property type="gene ID" value="Pan_g22189"/>
</dbReference>
<dbReference type="GO" id="GO:0003723">
    <property type="term" value="F:RNA binding"/>
    <property type="evidence" value="ECO:0007669"/>
    <property type="project" value="UniProtKB-KW"/>
</dbReference>
<keyword evidence="5" id="KW-0067">ATP-binding</keyword>
<sequence length="576" mass="64523">MGKKNKKVTVEEPEEAEPTTESGFSQFDLDERILKAIGELGWEKPTQVQEGLIPLALEGRNILARARTGSGKTAAFLLPVIQNVLQISSDNEEETGPFAVFIAPTKELAAQIFKLLTQLTSPFPFLQSINFAEMDETNVEVMLGEVVDMIVSTPGRLANAVASKPALFNNIRHVVLDEADLLLSFGYKDEMVAIKDALPKMYQSIFTSATLNEDMDDIKSMLVTGPVVSLKLKEGQLPSSDQLTQYRITCNSDEERFTILLSLIKLKLLVGKSIIFVATTDRCYKLSLFLQAFQINACILNAQMPANYRCHVVQEFNEGRYQFIIASDMSDIGVSNQDDAKDEEEAADGEDGPPAKKPKKKKSKKAKPGSRKLDKESGVARGIDFHFVSNVVNFDFPPSTEVYIHRVGRTARGYNKGTAISFATPNETSRAAEIEADIAEITGENRLLPYEINMKDFDAFFLRSREALSAITKSVIREARLAEIKREILRSKQLEAYFAKNPREKAVLENDRKLFKVNLHSVAISDVPEYIVPKPLRGMDFSNSKHKRPNMRKRKQTPAQKKQKAKKSDPLRSFKF</sequence>
<reference evidence="15" key="2">
    <citation type="submission" date="2020-10" db="UniProtKB">
        <authorList>
            <consortium name="WormBaseParasite"/>
        </authorList>
    </citation>
    <scope>IDENTIFICATION</scope>
</reference>
<keyword evidence="14" id="KW-1185">Reference proteome</keyword>
<evidence type="ECO:0000256" key="3">
    <source>
        <dbReference type="ARBA" id="ARBA00022801"/>
    </source>
</evidence>
<feature type="domain" description="DEAD-box RNA helicase Q" evidence="13">
    <location>
        <begin position="22"/>
        <end position="50"/>
    </location>
</feature>
<protein>
    <recommendedName>
        <fullName evidence="1">RNA helicase</fullName>
        <ecNumber evidence="1">3.6.4.13</ecNumber>
    </recommendedName>
</protein>
<dbReference type="SUPFAM" id="SSF52540">
    <property type="entry name" value="P-loop containing nucleoside triphosphate hydrolases"/>
    <property type="match status" value="2"/>
</dbReference>
<dbReference type="GO" id="GO:0003724">
    <property type="term" value="F:RNA helicase activity"/>
    <property type="evidence" value="ECO:0007669"/>
    <property type="project" value="UniProtKB-EC"/>
</dbReference>
<comment type="catalytic activity">
    <reaction evidence="8">
        <text>ATP + H2O = ADP + phosphate + H(+)</text>
        <dbReference type="Rhea" id="RHEA:13065"/>
        <dbReference type="ChEBI" id="CHEBI:15377"/>
        <dbReference type="ChEBI" id="CHEBI:15378"/>
        <dbReference type="ChEBI" id="CHEBI:30616"/>
        <dbReference type="ChEBI" id="CHEBI:43474"/>
        <dbReference type="ChEBI" id="CHEBI:456216"/>
        <dbReference type="EC" id="3.6.4.13"/>
    </reaction>
</comment>
<dbReference type="CDD" id="cd18787">
    <property type="entry name" value="SF2_C_DEAD"/>
    <property type="match status" value="1"/>
</dbReference>
<dbReference type="SMART" id="SM00487">
    <property type="entry name" value="DEXDc"/>
    <property type="match status" value="1"/>
</dbReference>
<evidence type="ECO:0000256" key="6">
    <source>
        <dbReference type="ARBA" id="ARBA00022884"/>
    </source>
</evidence>
<evidence type="ECO:0000256" key="8">
    <source>
        <dbReference type="ARBA" id="ARBA00047984"/>
    </source>
</evidence>
<evidence type="ECO:0000256" key="10">
    <source>
        <dbReference type="SAM" id="MobiDB-lite"/>
    </source>
</evidence>